<organism evidence="1 2">
    <name type="scientific">Filimonas zeae</name>
    <dbReference type="NCBI Taxonomy" id="1737353"/>
    <lineage>
        <taxon>Bacteria</taxon>
        <taxon>Pseudomonadati</taxon>
        <taxon>Bacteroidota</taxon>
        <taxon>Chitinophagia</taxon>
        <taxon>Chitinophagales</taxon>
        <taxon>Chitinophagaceae</taxon>
        <taxon>Filimonas</taxon>
    </lineage>
</organism>
<dbReference type="SUPFAM" id="SSF160419">
    <property type="entry name" value="YdfO-like"/>
    <property type="match status" value="1"/>
</dbReference>
<dbReference type="InterPro" id="IPR009833">
    <property type="entry name" value="DUF1398"/>
</dbReference>
<reference evidence="1" key="1">
    <citation type="journal article" date="2014" name="Int. J. Syst. Evol. Microbiol.">
        <title>Complete genome sequence of Corynebacterium casei LMG S-19264T (=DSM 44701T), isolated from a smear-ripened cheese.</title>
        <authorList>
            <consortium name="US DOE Joint Genome Institute (JGI-PGF)"/>
            <person name="Walter F."/>
            <person name="Albersmeier A."/>
            <person name="Kalinowski J."/>
            <person name="Ruckert C."/>
        </authorList>
    </citation>
    <scope>NUCLEOTIDE SEQUENCE</scope>
    <source>
        <strain evidence="1">CGMCC 1.15290</strain>
    </source>
</reference>
<sequence>MFTIEAIKAAHAKVKSGADFPAYIRDLKNLGVGYYETWVTDGHTDYYGAGEEKQVAVAQYGPLDIAATANVTAFAQRLREHQQGATDYLTFCGHCAEHGVEKWVVCLDKMTCTYYDTAGNELLQEKVPDVMV</sequence>
<dbReference type="Gene3D" id="3.30.1810.10">
    <property type="entry name" value="YdfO-like"/>
    <property type="match status" value="1"/>
</dbReference>
<dbReference type="RefSeq" id="WP_188951320.1">
    <property type="nucleotide sequence ID" value="NZ_BMIB01000002.1"/>
</dbReference>
<protein>
    <recommendedName>
        <fullName evidence="3">Phage envelope protein</fullName>
    </recommendedName>
</protein>
<gene>
    <name evidence="1" type="ORF">GCM10011379_14050</name>
</gene>
<keyword evidence="2" id="KW-1185">Reference proteome</keyword>
<evidence type="ECO:0008006" key="3">
    <source>
        <dbReference type="Google" id="ProtNLM"/>
    </source>
</evidence>
<name>A0A917MVL5_9BACT</name>
<dbReference type="Proteomes" id="UP000627292">
    <property type="component" value="Unassembled WGS sequence"/>
</dbReference>
<comment type="caution">
    <text evidence="1">The sequence shown here is derived from an EMBL/GenBank/DDBJ whole genome shotgun (WGS) entry which is preliminary data.</text>
</comment>
<accession>A0A917MVL5</accession>
<reference evidence="1" key="2">
    <citation type="submission" date="2020-09" db="EMBL/GenBank/DDBJ databases">
        <authorList>
            <person name="Sun Q."/>
            <person name="Zhou Y."/>
        </authorList>
    </citation>
    <scope>NUCLEOTIDE SEQUENCE</scope>
    <source>
        <strain evidence="1">CGMCC 1.15290</strain>
    </source>
</reference>
<dbReference type="AlphaFoldDB" id="A0A917MVL5"/>
<dbReference type="InterPro" id="IPR036696">
    <property type="entry name" value="YdfO-like_sf"/>
</dbReference>
<dbReference type="Pfam" id="PF07166">
    <property type="entry name" value="DUF1398"/>
    <property type="match status" value="1"/>
</dbReference>
<dbReference type="EMBL" id="BMIB01000002">
    <property type="protein sequence ID" value="GGH63309.1"/>
    <property type="molecule type" value="Genomic_DNA"/>
</dbReference>
<proteinExistence type="predicted"/>
<evidence type="ECO:0000313" key="2">
    <source>
        <dbReference type="Proteomes" id="UP000627292"/>
    </source>
</evidence>
<evidence type="ECO:0000313" key="1">
    <source>
        <dbReference type="EMBL" id="GGH63309.1"/>
    </source>
</evidence>